<dbReference type="InterPro" id="IPR058711">
    <property type="entry name" value="SCO6045-like_C"/>
</dbReference>
<organism evidence="3 4">
    <name type="scientific">Streptosporangium pseudovulgare</name>
    <dbReference type="NCBI Taxonomy" id="35765"/>
    <lineage>
        <taxon>Bacteria</taxon>
        <taxon>Bacillati</taxon>
        <taxon>Actinomycetota</taxon>
        <taxon>Actinomycetes</taxon>
        <taxon>Streptosporangiales</taxon>
        <taxon>Streptosporangiaceae</taxon>
        <taxon>Streptosporangium</taxon>
    </lineage>
</organism>
<gene>
    <name evidence="3" type="ORF">GCM10010140_23750</name>
</gene>
<evidence type="ECO:0000259" key="2">
    <source>
        <dbReference type="Pfam" id="PF26136"/>
    </source>
</evidence>
<reference evidence="4" key="1">
    <citation type="journal article" date="2019" name="Int. J. Syst. Evol. Microbiol.">
        <title>The Global Catalogue of Microorganisms (GCM) 10K type strain sequencing project: providing services to taxonomists for standard genome sequencing and annotation.</title>
        <authorList>
            <consortium name="The Broad Institute Genomics Platform"/>
            <consortium name="The Broad Institute Genome Sequencing Center for Infectious Disease"/>
            <person name="Wu L."/>
            <person name="Ma J."/>
        </authorList>
    </citation>
    <scope>NUCLEOTIDE SEQUENCE [LARGE SCALE GENOMIC DNA]</scope>
    <source>
        <strain evidence="4">JCM 3115</strain>
    </source>
</reference>
<evidence type="ECO:0000256" key="1">
    <source>
        <dbReference type="SAM" id="MobiDB-lite"/>
    </source>
</evidence>
<dbReference type="EMBL" id="BMQJ01000004">
    <property type="protein sequence ID" value="GGP93119.1"/>
    <property type="molecule type" value="Genomic_DNA"/>
</dbReference>
<dbReference type="Pfam" id="PF26136">
    <property type="entry name" value="SCO6045_C"/>
    <property type="match status" value="1"/>
</dbReference>
<keyword evidence="4" id="KW-1185">Reference proteome</keyword>
<accession>A0ABQ2QT14</accession>
<comment type="caution">
    <text evidence="3">The sequence shown here is derived from an EMBL/GenBank/DDBJ whole genome shotgun (WGS) entry which is preliminary data.</text>
</comment>
<evidence type="ECO:0000313" key="4">
    <source>
        <dbReference type="Proteomes" id="UP000611554"/>
    </source>
</evidence>
<evidence type="ECO:0000313" key="3">
    <source>
        <dbReference type="EMBL" id="GGP93119.1"/>
    </source>
</evidence>
<name>A0ABQ2QT14_9ACTN</name>
<sequence length="193" mass="20084">MPDPVNHPAPSPGPGLPYGPAPSPAPGLPYGPDSPPAPGTVNGSVSGPAAGARAELARAQAELLAALVAGGEPPRGFDEGRLRIQAASLVSKRRGVVARIRPDLVALLGAAGFAAEFDAYARGRPKPPGGSRADARDFAERLRAAGHPLPEPEPEPPAGRRRWTRFTRALRELPPVLPTRVKGLTRGWAGRPR</sequence>
<feature type="region of interest" description="Disordered" evidence="1">
    <location>
        <begin position="1"/>
        <end position="53"/>
    </location>
</feature>
<feature type="compositionally biased region" description="Pro residues" evidence="1">
    <location>
        <begin position="1"/>
        <end position="38"/>
    </location>
</feature>
<dbReference type="Proteomes" id="UP000611554">
    <property type="component" value="Unassembled WGS sequence"/>
</dbReference>
<feature type="domain" description="SCO6045-like C-terminal" evidence="2">
    <location>
        <begin position="57"/>
        <end position="144"/>
    </location>
</feature>
<protein>
    <recommendedName>
        <fullName evidence="2">SCO6045-like C-terminal domain-containing protein</fullName>
    </recommendedName>
</protein>
<proteinExistence type="predicted"/>